<dbReference type="Proteomes" id="UP000004095">
    <property type="component" value="Unassembled WGS sequence"/>
</dbReference>
<dbReference type="OrthoDB" id="9805336at2"/>
<dbReference type="EMBL" id="AAWS01000002">
    <property type="protein sequence ID" value="EAY31667.1"/>
    <property type="molecule type" value="Genomic_DNA"/>
</dbReference>
<comment type="caution">
    <text evidence="2">The sequence shown here is derived from an EMBL/GenBank/DDBJ whole genome shotgun (WGS) entry which is preliminary data.</text>
</comment>
<evidence type="ECO:0000313" key="2">
    <source>
        <dbReference type="EMBL" id="EAY31667.1"/>
    </source>
</evidence>
<organism evidence="2 3">
    <name type="scientific">Microscilla marina ATCC 23134</name>
    <dbReference type="NCBI Taxonomy" id="313606"/>
    <lineage>
        <taxon>Bacteria</taxon>
        <taxon>Pseudomonadati</taxon>
        <taxon>Bacteroidota</taxon>
        <taxon>Cytophagia</taxon>
        <taxon>Cytophagales</taxon>
        <taxon>Microscillaceae</taxon>
        <taxon>Microscilla</taxon>
    </lineage>
</organism>
<proteinExistence type="predicted"/>
<gene>
    <name evidence="2" type="ORF">M23134_05173</name>
</gene>
<keyword evidence="1" id="KW-0732">Signal</keyword>
<accession>A1ZDC8</accession>
<dbReference type="AlphaFoldDB" id="A1ZDC8"/>
<dbReference type="RefSeq" id="WP_002693462.1">
    <property type="nucleotide sequence ID" value="NZ_AAWS01000002.1"/>
</dbReference>
<reference evidence="2 3" key="1">
    <citation type="submission" date="2007-01" db="EMBL/GenBank/DDBJ databases">
        <authorList>
            <person name="Haygood M."/>
            <person name="Podell S."/>
            <person name="Anderson C."/>
            <person name="Hopkinson B."/>
            <person name="Roe K."/>
            <person name="Barbeau K."/>
            <person name="Gaasterland T."/>
            <person name="Ferriera S."/>
            <person name="Johnson J."/>
            <person name="Kravitz S."/>
            <person name="Beeson K."/>
            <person name="Sutton G."/>
            <person name="Rogers Y.-H."/>
            <person name="Friedman R."/>
            <person name="Frazier M."/>
            <person name="Venter J.C."/>
        </authorList>
    </citation>
    <scope>NUCLEOTIDE SEQUENCE [LARGE SCALE GENOMIC DNA]</scope>
    <source>
        <strain evidence="2 3">ATCC 23134</strain>
    </source>
</reference>
<protein>
    <recommendedName>
        <fullName evidence="4">Lipoprotein</fullName>
    </recommendedName>
</protein>
<evidence type="ECO:0000313" key="3">
    <source>
        <dbReference type="Proteomes" id="UP000004095"/>
    </source>
</evidence>
<dbReference type="eggNOG" id="ENOG50348R2">
    <property type="taxonomic scope" value="Bacteria"/>
</dbReference>
<sequence length="167" mass="19515">MKHLMVYLVLWSWATGAYSQATPQLAFFEHLTQDKWEMNGDWGNGKKFRQIQVYSWGLNKRIVKVQTFGTTDPKTGAFGLRNEGIRAWDATKKQVVFWEFDVFGGITQGTCTVEGNFLYYDYTYQGQSFRDSWQKISPNAYAYKVGTYKDGRWLKVFLSATYKRMTK</sequence>
<feature type="chain" id="PRO_5002641520" description="Lipoprotein" evidence="1">
    <location>
        <begin position="22"/>
        <end position="167"/>
    </location>
</feature>
<evidence type="ECO:0000256" key="1">
    <source>
        <dbReference type="SAM" id="SignalP"/>
    </source>
</evidence>
<name>A1ZDC8_MICM2</name>
<feature type="signal peptide" evidence="1">
    <location>
        <begin position="1"/>
        <end position="21"/>
    </location>
</feature>
<keyword evidence="3" id="KW-1185">Reference proteome</keyword>
<evidence type="ECO:0008006" key="4">
    <source>
        <dbReference type="Google" id="ProtNLM"/>
    </source>
</evidence>